<dbReference type="GO" id="GO:0000118">
    <property type="term" value="C:histone deacetylase complex"/>
    <property type="evidence" value="ECO:0007669"/>
    <property type="project" value="TreeGrafter"/>
</dbReference>
<keyword evidence="3" id="KW-0539">Nucleus</keyword>
<dbReference type="SMART" id="SM00558">
    <property type="entry name" value="JmjC"/>
    <property type="match status" value="1"/>
</dbReference>
<evidence type="ECO:0000256" key="2">
    <source>
        <dbReference type="ARBA" id="ARBA00022723"/>
    </source>
</evidence>
<dbReference type="PANTHER" id="PTHR12549:SF38">
    <property type="entry name" value="JMJC DOMAIN-CONTAINING HISTONE DEMETHYLASE 2, ISOFORM A"/>
    <property type="match status" value="1"/>
</dbReference>
<organism evidence="5 6">
    <name type="scientific">Athelia psychrophila</name>
    <dbReference type="NCBI Taxonomy" id="1759441"/>
    <lineage>
        <taxon>Eukaryota</taxon>
        <taxon>Fungi</taxon>
        <taxon>Dikarya</taxon>
        <taxon>Basidiomycota</taxon>
        <taxon>Agaricomycotina</taxon>
        <taxon>Agaricomycetes</taxon>
        <taxon>Agaricomycetidae</taxon>
        <taxon>Atheliales</taxon>
        <taxon>Atheliaceae</taxon>
        <taxon>Athelia</taxon>
    </lineage>
</organism>
<protein>
    <recommendedName>
        <fullName evidence="4">JmjC domain-containing protein</fullName>
    </recommendedName>
</protein>
<dbReference type="GO" id="GO:0032454">
    <property type="term" value="F:histone H3K9 demethylase activity"/>
    <property type="evidence" value="ECO:0007669"/>
    <property type="project" value="InterPro"/>
</dbReference>
<dbReference type="EMBL" id="KV417704">
    <property type="protein sequence ID" value="KZP09291.1"/>
    <property type="molecule type" value="Genomic_DNA"/>
</dbReference>
<evidence type="ECO:0000256" key="3">
    <source>
        <dbReference type="ARBA" id="ARBA00023242"/>
    </source>
</evidence>
<comment type="subcellular location">
    <subcellularLocation>
        <location evidence="1">Nucleus</location>
    </subcellularLocation>
</comment>
<dbReference type="Gene3D" id="2.60.120.650">
    <property type="entry name" value="Cupin"/>
    <property type="match status" value="1"/>
</dbReference>
<dbReference type="PROSITE" id="PS51184">
    <property type="entry name" value="JMJC"/>
    <property type="match status" value="1"/>
</dbReference>
<keyword evidence="6" id="KW-1185">Reference proteome</keyword>
<dbReference type="GO" id="GO:0006357">
    <property type="term" value="P:regulation of transcription by RNA polymerase II"/>
    <property type="evidence" value="ECO:0007669"/>
    <property type="project" value="TreeGrafter"/>
</dbReference>
<dbReference type="GO" id="GO:0003712">
    <property type="term" value="F:transcription coregulator activity"/>
    <property type="evidence" value="ECO:0007669"/>
    <property type="project" value="TreeGrafter"/>
</dbReference>
<dbReference type="Pfam" id="PF02373">
    <property type="entry name" value="JmjC"/>
    <property type="match status" value="1"/>
</dbReference>
<dbReference type="InterPro" id="IPR003347">
    <property type="entry name" value="JmjC_dom"/>
</dbReference>
<dbReference type="GO" id="GO:0046872">
    <property type="term" value="F:metal ion binding"/>
    <property type="evidence" value="ECO:0007669"/>
    <property type="project" value="UniProtKB-KW"/>
</dbReference>
<keyword evidence="2" id="KW-0479">Metal-binding</keyword>
<sequence length="249" mass="27774">MDPDRFRECWAQGIPIVVSDVQMADSGPEYFIKHYPDLKIDAEDCESGNQMPRKPSVAEFFPDFGRSLDPTGTWKLKDWPPQALFRSQFQDLFTAFMTAVPCQDMCRHDGINNMAVHWPTKGPTPDLGPKAYVAQGTLQDDDHSGSTVLHMDLTSAVNVMVWSRDIAPNEPGYAVWQIFPASVSHILREFLAVEAGYQGEGDPIHSQSICMSPSLLEKLYTSRGVRPFTIKQYCGDAVYIPAGCAHQVC</sequence>
<reference evidence="5 6" key="1">
    <citation type="journal article" date="2016" name="Mol. Biol. Evol.">
        <title>Comparative Genomics of Early-Diverging Mushroom-Forming Fungi Provides Insights into the Origins of Lignocellulose Decay Capabilities.</title>
        <authorList>
            <person name="Nagy L.G."/>
            <person name="Riley R."/>
            <person name="Tritt A."/>
            <person name="Adam C."/>
            <person name="Daum C."/>
            <person name="Floudas D."/>
            <person name="Sun H."/>
            <person name="Yadav J.S."/>
            <person name="Pangilinan J."/>
            <person name="Larsson K.H."/>
            <person name="Matsuura K."/>
            <person name="Barry K."/>
            <person name="Labutti K."/>
            <person name="Kuo R."/>
            <person name="Ohm R.A."/>
            <person name="Bhattacharya S.S."/>
            <person name="Shirouzu T."/>
            <person name="Yoshinaga Y."/>
            <person name="Martin F.M."/>
            <person name="Grigoriev I.V."/>
            <person name="Hibbett D.S."/>
        </authorList>
    </citation>
    <scope>NUCLEOTIDE SEQUENCE [LARGE SCALE GENOMIC DNA]</scope>
    <source>
        <strain evidence="5 6">CBS 109695</strain>
    </source>
</reference>
<evidence type="ECO:0000259" key="4">
    <source>
        <dbReference type="PROSITE" id="PS51184"/>
    </source>
</evidence>
<evidence type="ECO:0000313" key="6">
    <source>
        <dbReference type="Proteomes" id="UP000076532"/>
    </source>
</evidence>
<dbReference type="Proteomes" id="UP000076532">
    <property type="component" value="Unassembled WGS sequence"/>
</dbReference>
<dbReference type="OrthoDB" id="1667110at2759"/>
<dbReference type="GO" id="GO:0031490">
    <property type="term" value="F:chromatin DNA binding"/>
    <property type="evidence" value="ECO:0007669"/>
    <property type="project" value="TreeGrafter"/>
</dbReference>
<gene>
    <name evidence="5" type="ORF">FIBSPDRAFT_760200</name>
</gene>
<feature type="domain" description="JmjC" evidence="4">
    <location>
        <begin position="106"/>
        <end position="249"/>
    </location>
</feature>
<dbReference type="PANTHER" id="PTHR12549">
    <property type="entry name" value="JMJC DOMAIN-CONTAINING HISTONE DEMETHYLATION PROTEIN"/>
    <property type="match status" value="1"/>
</dbReference>
<dbReference type="SUPFAM" id="SSF51197">
    <property type="entry name" value="Clavaminate synthase-like"/>
    <property type="match status" value="1"/>
</dbReference>
<dbReference type="InterPro" id="IPR045109">
    <property type="entry name" value="LSDs-like"/>
</dbReference>
<proteinExistence type="predicted"/>
<accession>A0A165Y7P0</accession>
<dbReference type="AlphaFoldDB" id="A0A165Y7P0"/>
<evidence type="ECO:0000313" key="5">
    <source>
        <dbReference type="EMBL" id="KZP09291.1"/>
    </source>
</evidence>
<name>A0A165Y7P0_9AGAM</name>
<dbReference type="STRING" id="436010.A0A165Y7P0"/>
<evidence type="ECO:0000256" key="1">
    <source>
        <dbReference type="ARBA" id="ARBA00004123"/>
    </source>
</evidence>
<dbReference type="GO" id="GO:0000785">
    <property type="term" value="C:chromatin"/>
    <property type="evidence" value="ECO:0007669"/>
    <property type="project" value="TreeGrafter"/>
</dbReference>